<sequence length="122" mass="14352">ISQFIELLSKDLLLQDSMIIRFFHVGQISIEVDIMEKEALDRRLRRLKKAKKTGCLEVIDRGQIHFEEKNQDIEIKVENKGDDLALRRQYLRDSVSVKRKQKERLKAIKESEKTQATQTKGQ</sequence>
<name>A0ACA9SCM7_9GLOM</name>
<dbReference type="EMBL" id="CAJVQC010112402">
    <property type="protein sequence ID" value="CAG8835625.1"/>
    <property type="molecule type" value="Genomic_DNA"/>
</dbReference>
<organism evidence="1 2">
    <name type="scientific">Racocetra persica</name>
    <dbReference type="NCBI Taxonomy" id="160502"/>
    <lineage>
        <taxon>Eukaryota</taxon>
        <taxon>Fungi</taxon>
        <taxon>Fungi incertae sedis</taxon>
        <taxon>Mucoromycota</taxon>
        <taxon>Glomeromycotina</taxon>
        <taxon>Glomeromycetes</taxon>
        <taxon>Diversisporales</taxon>
        <taxon>Gigasporaceae</taxon>
        <taxon>Racocetra</taxon>
    </lineage>
</organism>
<reference evidence="1" key="1">
    <citation type="submission" date="2021-06" db="EMBL/GenBank/DDBJ databases">
        <authorList>
            <person name="Kallberg Y."/>
            <person name="Tangrot J."/>
            <person name="Rosling A."/>
        </authorList>
    </citation>
    <scope>NUCLEOTIDE SEQUENCE</scope>
    <source>
        <strain evidence="1">MA461A</strain>
    </source>
</reference>
<dbReference type="Proteomes" id="UP000789920">
    <property type="component" value="Unassembled WGS sequence"/>
</dbReference>
<gene>
    <name evidence="1" type="ORF">RPERSI_LOCUS29616</name>
</gene>
<feature type="non-terminal residue" evidence="1">
    <location>
        <position position="1"/>
    </location>
</feature>
<feature type="non-terminal residue" evidence="1">
    <location>
        <position position="122"/>
    </location>
</feature>
<protein>
    <submittedName>
        <fullName evidence="1">30961_t:CDS:1</fullName>
    </submittedName>
</protein>
<proteinExistence type="predicted"/>
<evidence type="ECO:0000313" key="2">
    <source>
        <dbReference type="Proteomes" id="UP000789920"/>
    </source>
</evidence>
<evidence type="ECO:0000313" key="1">
    <source>
        <dbReference type="EMBL" id="CAG8835625.1"/>
    </source>
</evidence>
<accession>A0ACA9SCM7</accession>
<comment type="caution">
    <text evidence="1">The sequence shown here is derived from an EMBL/GenBank/DDBJ whole genome shotgun (WGS) entry which is preliminary data.</text>
</comment>
<keyword evidence="2" id="KW-1185">Reference proteome</keyword>